<name>A0A1A8YPE4_PLAOA</name>
<feature type="region of interest" description="Disordered" evidence="1">
    <location>
        <begin position="279"/>
        <end position="478"/>
    </location>
</feature>
<feature type="compositionally biased region" description="Acidic residues" evidence="1">
    <location>
        <begin position="386"/>
        <end position="396"/>
    </location>
</feature>
<accession>A0A1A8YPE4</accession>
<feature type="compositionally biased region" description="Basic and acidic residues" evidence="1">
    <location>
        <begin position="434"/>
        <end position="448"/>
    </location>
</feature>
<feature type="compositionally biased region" description="Basic and acidic residues" evidence="1">
    <location>
        <begin position="319"/>
        <end position="328"/>
    </location>
</feature>
<evidence type="ECO:0000256" key="1">
    <source>
        <dbReference type="SAM" id="MobiDB-lite"/>
    </source>
</evidence>
<feature type="region of interest" description="Disordered" evidence="1">
    <location>
        <begin position="68"/>
        <end position="110"/>
    </location>
</feature>
<evidence type="ECO:0000313" key="3">
    <source>
        <dbReference type="EMBL" id="SBT33474.1"/>
    </source>
</evidence>
<organism evidence="3 4">
    <name type="scientific">Plasmodium ovale wallikeri</name>
    <dbReference type="NCBI Taxonomy" id="864142"/>
    <lineage>
        <taxon>Eukaryota</taxon>
        <taxon>Sar</taxon>
        <taxon>Alveolata</taxon>
        <taxon>Apicomplexa</taxon>
        <taxon>Aconoidasida</taxon>
        <taxon>Haemosporida</taxon>
        <taxon>Plasmodiidae</taxon>
        <taxon>Plasmodium</taxon>
        <taxon>Plasmodium (Plasmodium)</taxon>
    </lineage>
</organism>
<feature type="chain" id="PRO_5008382141" evidence="2">
    <location>
        <begin position="22"/>
        <end position="519"/>
    </location>
</feature>
<protein>
    <submittedName>
        <fullName evidence="3">N2227-like protein, putative</fullName>
    </submittedName>
</protein>
<reference evidence="4" key="1">
    <citation type="submission" date="2016-05" db="EMBL/GenBank/DDBJ databases">
        <authorList>
            <person name="Naeem Raeece"/>
        </authorList>
    </citation>
    <scope>NUCLEOTIDE SEQUENCE [LARGE SCALE GENOMIC DNA]</scope>
</reference>
<dbReference type="EMBL" id="FLRE01000062">
    <property type="protein sequence ID" value="SBT33474.1"/>
    <property type="molecule type" value="Genomic_DNA"/>
</dbReference>
<feature type="compositionally biased region" description="Acidic residues" evidence="1">
    <location>
        <begin position="420"/>
        <end position="433"/>
    </location>
</feature>
<keyword evidence="2" id="KW-0732">Signal</keyword>
<gene>
    <name evidence="3" type="ORF">POVWA2_014970</name>
</gene>
<proteinExistence type="predicted"/>
<evidence type="ECO:0000256" key="2">
    <source>
        <dbReference type="SAM" id="SignalP"/>
    </source>
</evidence>
<dbReference type="Proteomes" id="UP000078550">
    <property type="component" value="Unassembled WGS sequence"/>
</dbReference>
<feature type="signal peptide" evidence="2">
    <location>
        <begin position="1"/>
        <end position="21"/>
    </location>
</feature>
<sequence length="519" mass="58176">MKHIVRVTLFFFFFLNLCVYGKNHESGNGVTSQRKTNLRNSFEKNGHVWGDSLSEDADTEWVVKNITVGGNDNGDVKDLGTNTPGNPTPERTVDQQDEASLGTEGHDDVVSSGSTSTKNCDCTEHCPNTCKESDCAQCKDILKKECSEQCAQKCTDHCAQQCTDQCAQQCTDQCAQQCTDQCTDHCADQCGDHCDEHCTENCDQQCVDNCADHCTETCDNQCVDNCDQQCADKCDQQCADKCDQQCGENCVYSKEECCDDCDVCKKECEESCKRETREVNPDQQTEDSVQAGGHIPTENPEEARAQHPSAEEDPAAHPPGEEEREKSTTVEVPSAPLPNQEGGANVDPNPETLPDPQKQEDLTKSKTLPNEWENKNILVDITKDEDKEETNEEESVHEEKVTYEEEKYEIDMSKHRMEDFLEGGEDEEEGDDGENGKGEQDDVDEIKMYDNGQDDGVVAPYGHKKRRETPLDQHSDVNNVKNETEILLENLLRELDDNSNVWNELKNLTQDLADMFLIK</sequence>
<dbReference type="AlphaFoldDB" id="A0A1A8YPE4"/>
<feature type="compositionally biased region" description="Basic and acidic residues" evidence="1">
    <location>
        <begin position="397"/>
        <end position="419"/>
    </location>
</feature>
<evidence type="ECO:0000313" key="4">
    <source>
        <dbReference type="Proteomes" id="UP000078550"/>
    </source>
</evidence>